<dbReference type="PROSITE" id="PS50225">
    <property type="entry name" value="SOCS"/>
    <property type="match status" value="1"/>
</dbReference>
<keyword evidence="2" id="KW-0677">Repeat</keyword>
<dbReference type="PANTHER" id="PTHR24136">
    <property type="entry name" value="SOWAH (DROSOPHILA) HOMOLOG"/>
    <property type="match status" value="1"/>
</dbReference>
<dbReference type="FunFam" id="1.10.750.20:FF:000001">
    <property type="entry name" value="Ankyrin repeat and SOCS box containing 1"/>
    <property type="match status" value="1"/>
</dbReference>
<protein>
    <recommendedName>
        <fullName evidence="4">SOCS box domain-containing protein</fullName>
    </recommendedName>
</protein>
<dbReference type="GO" id="GO:0035556">
    <property type="term" value="P:intracellular signal transduction"/>
    <property type="evidence" value="ECO:0007669"/>
    <property type="project" value="InterPro"/>
</dbReference>
<evidence type="ECO:0000256" key="3">
    <source>
        <dbReference type="ARBA" id="ARBA00023043"/>
    </source>
</evidence>
<reference evidence="5 6" key="1">
    <citation type="submission" date="2024-05" db="EMBL/GenBank/DDBJ databases">
        <authorList>
            <person name="Wallberg A."/>
        </authorList>
    </citation>
    <scope>NUCLEOTIDE SEQUENCE [LARGE SCALE GENOMIC DNA]</scope>
</reference>
<dbReference type="SUPFAM" id="SSF158235">
    <property type="entry name" value="SOCS box-like"/>
    <property type="match status" value="1"/>
</dbReference>
<dbReference type="PANTHER" id="PTHR24136:SF15">
    <property type="entry name" value="ANK_REP_REGION DOMAIN-CONTAINING PROTEIN"/>
    <property type="match status" value="1"/>
</dbReference>
<sequence length="186" mass="21021">MNIKLLLNYGADPEPFEQVNTCIPGWPLHHAVVYSHFSSFLQLILSGAVTDLRKLPNPVQPSNVSRLSIPHAILKYAKDKPEFISIFHESGGNLLQCDSNGVSPIDVTVQSSPSKDLTIKLIGNPLPLRSLCRNAVRRQIGRKRLHQIPKLEIPRSLISLLTFHEFTEYSLRTKQNDHTKQLNKEE</sequence>
<keyword evidence="3" id="KW-0040">ANK repeat</keyword>
<dbReference type="Proteomes" id="UP001497623">
    <property type="component" value="Unassembled WGS sequence"/>
</dbReference>
<keyword evidence="6" id="KW-1185">Reference proteome</keyword>
<dbReference type="SMART" id="SM00969">
    <property type="entry name" value="SOCS_box"/>
    <property type="match status" value="1"/>
</dbReference>
<dbReference type="Gene3D" id="1.10.750.20">
    <property type="entry name" value="SOCS box"/>
    <property type="match status" value="1"/>
</dbReference>
<name>A0AAV2R4V1_MEGNR</name>
<proteinExistence type="inferred from homology"/>
<dbReference type="GO" id="GO:0045732">
    <property type="term" value="P:positive regulation of protein catabolic process"/>
    <property type="evidence" value="ECO:0007669"/>
    <property type="project" value="TreeGrafter"/>
</dbReference>
<comment type="similarity">
    <text evidence="1">Belongs to the ankyrin SOCS box (ASB) family.</text>
</comment>
<feature type="domain" description="SOCS box" evidence="4">
    <location>
        <begin position="124"/>
        <end position="167"/>
    </location>
</feature>
<evidence type="ECO:0000259" key="4">
    <source>
        <dbReference type="PROSITE" id="PS50225"/>
    </source>
</evidence>
<feature type="non-terminal residue" evidence="5">
    <location>
        <position position="186"/>
    </location>
</feature>
<organism evidence="5 6">
    <name type="scientific">Meganyctiphanes norvegica</name>
    <name type="common">Northern krill</name>
    <name type="synonym">Thysanopoda norvegica</name>
    <dbReference type="NCBI Taxonomy" id="48144"/>
    <lineage>
        <taxon>Eukaryota</taxon>
        <taxon>Metazoa</taxon>
        <taxon>Ecdysozoa</taxon>
        <taxon>Arthropoda</taxon>
        <taxon>Crustacea</taxon>
        <taxon>Multicrustacea</taxon>
        <taxon>Malacostraca</taxon>
        <taxon>Eumalacostraca</taxon>
        <taxon>Eucarida</taxon>
        <taxon>Euphausiacea</taxon>
        <taxon>Euphausiidae</taxon>
        <taxon>Meganyctiphanes</taxon>
    </lineage>
</organism>
<dbReference type="InterPro" id="IPR051573">
    <property type="entry name" value="Ankyrin-SOCS_box_domain"/>
</dbReference>
<dbReference type="InterPro" id="IPR036036">
    <property type="entry name" value="SOCS_box-like_dom_sf"/>
</dbReference>
<dbReference type="InterPro" id="IPR001496">
    <property type="entry name" value="SOCS_box"/>
</dbReference>
<accession>A0AAV2R4V1</accession>
<gene>
    <name evidence="5" type="ORF">MNOR_LOCUS20532</name>
</gene>
<comment type="caution">
    <text evidence="5">The sequence shown here is derived from an EMBL/GenBank/DDBJ whole genome shotgun (WGS) entry which is preliminary data.</text>
</comment>
<dbReference type="AlphaFoldDB" id="A0AAV2R4V1"/>
<dbReference type="GO" id="GO:0016567">
    <property type="term" value="P:protein ubiquitination"/>
    <property type="evidence" value="ECO:0007669"/>
    <property type="project" value="TreeGrafter"/>
</dbReference>
<evidence type="ECO:0000313" key="5">
    <source>
        <dbReference type="EMBL" id="CAL4114866.1"/>
    </source>
</evidence>
<evidence type="ECO:0000256" key="2">
    <source>
        <dbReference type="ARBA" id="ARBA00022737"/>
    </source>
</evidence>
<dbReference type="CDD" id="cd03716">
    <property type="entry name" value="SOCS_ASB_like"/>
    <property type="match status" value="1"/>
</dbReference>
<evidence type="ECO:0000313" key="6">
    <source>
        <dbReference type="Proteomes" id="UP001497623"/>
    </source>
</evidence>
<dbReference type="Pfam" id="PF07525">
    <property type="entry name" value="SOCS_box"/>
    <property type="match status" value="1"/>
</dbReference>
<dbReference type="EMBL" id="CAXKWB010015938">
    <property type="protein sequence ID" value="CAL4114866.1"/>
    <property type="molecule type" value="Genomic_DNA"/>
</dbReference>
<evidence type="ECO:0000256" key="1">
    <source>
        <dbReference type="ARBA" id="ARBA00005949"/>
    </source>
</evidence>